<evidence type="ECO:0000313" key="2">
    <source>
        <dbReference type="Proteomes" id="UP001500866"/>
    </source>
</evidence>
<sequence length="60" mass="7160">MPGWINYSLCPVNDKWTRENNWYKSDFGRQRVQTECEKLIHYVNMGVLADEFIKTDGMCK</sequence>
<reference evidence="1 2" key="1">
    <citation type="journal article" date="2019" name="Int. J. Syst. Evol. Microbiol.">
        <title>The Global Catalogue of Microorganisms (GCM) 10K type strain sequencing project: providing services to taxonomists for standard genome sequencing and annotation.</title>
        <authorList>
            <consortium name="The Broad Institute Genomics Platform"/>
            <consortium name="The Broad Institute Genome Sequencing Center for Infectious Disease"/>
            <person name="Wu L."/>
            <person name="Ma J."/>
        </authorList>
    </citation>
    <scope>NUCLEOTIDE SEQUENCE [LARGE SCALE GENOMIC DNA]</scope>
    <source>
        <strain evidence="1 2">JCM 15395</strain>
    </source>
</reference>
<name>A0ABN1GLY2_9BACI</name>
<proteinExistence type="predicted"/>
<organism evidence="1 2">
    <name type="scientific">Virgibacillus siamensis</name>
    <dbReference type="NCBI Taxonomy" id="480071"/>
    <lineage>
        <taxon>Bacteria</taxon>
        <taxon>Bacillati</taxon>
        <taxon>Bacillota</taxon>
        <taxon>Bacilli</taxon>
        <taxon>Bacillales</taxon>
        <taxon>Bacillaceae</taxon>
        <taxon>Virgibacillus</taxon>
    </lineage>
</organism>
<accession>A0ABN1GLY2</accession>
<dbReference type="EMBL" id="BAAADS010000025">
    <property type="protein sequence ID" value="GAA0614232.1"/>
    <property type="molecule type" value="Genomic_DNA"/>
</dbReference>
<keyword evidence="2" id="KW-1185">Reference proteome</keyword>
<comment type="caution">
    <text evidence="1">The sequence shown here is derived from an EMBL/GenBank/DDBJ whole genome shotgun (WGS) entry which is preliminary data.</text>
</comment>
<protein>
    <submittedName>
        <fullName evidence="1">Uncharacterized protein</fullName>
    </submittedName>
</protein>
<dbReference type="Proteomes" id="UP001500866">
    <property type="component" value="Unassembled WGS sequence"/>
</dbReference>
<gene>
    <name evidence="1" type="ORF">GCM10009001_34380</name>
</gene>
<evidence type="ECO:0000313" key="1">
    <source>
        <dbReference type="EMBL" id="GAA0614232.1"/>
    </source>
</evidence>